<dbReference type="PROSITE" id="PS50928">
    <property type="entry name" value="ABC_TM1"/>
    <property type="match status" value="1"/>
</dbReference>
<keyword evidence="2" id="KW-0813">Transport</keyword>
<dbReference type="PROSITE" id="PS50893">
    <property type="entry name" value="ABC_TRANSPORTER_2"/>
    <property type="match status" value="1"/>
</dbReference>
<dbReference type="SUPFAM" id="SSF52540">
    <property type="entry name" value="P-loop containing nucleoside triphosphate hydrolases"/>
    <property type="match status" value="1"/>
</dbReference>
<dbReference type="Pfam" id="PF00005">
    <property type="entry name" value="ABC_tran"/>
    <property type="match status" value="1"/>
</dbReference>
<reference evidence="11" key="1">
    <citation type="submission" date="2021-02" db="EMBL/GenBank/DDBJ databases">
        <authorList>
            <person name="Dougan E. K."/>
            <person name="Rhodes N."/>
            <person name="Thang M."/>
            <person name="Chan C."/>
        </authorList>
    </citation>
    <scope>NUCLEOTIDE SEQUENCE</scope>
</reference>
<organism evidence="11 12">
    <name type="scientific">Symbiodinium necroappetens</name>
    <dbReference type="NCBI Taxonomy" id="1628268"/>
    <lineage>
        <taxon>Eukaryota</taxon>
        <taxon>Sar</taxon>
        <taxon>Alveolata</taxon>
        <taxon>Dinophyceae</taxon>
        <taxon>Suessiales</taxon>
        <taxon>Symbiodiniaceae</taxon>
        <taxon>Symbiodinium</taxon>
    </lineage>
</organism>
<evidence type="ECO:0000256" key="4">
    <source>
        <dbReference type="ARBA" id="ARBA00022741"/>
    </source>
</evidence>
<dbReference type="EMBL" id="CAJNJA010058583">
    <property type="protein sequence ID" value="CAE7865014.1"/>
    <property type="molecule type" value="Genomic_DNA"/>
</dbReference>
<keyword evidence="12" id="KW-1185">Reference proteome</keyword>
<dbReference type="PANTHER" id="PTHR42781:SF4">
    <property type="entry name" value="SPERMIDINE_PUTRESCINE IMPORT ATP-BINDING PROTEIN POTA"/>
    <property type="match status" value="1"/>
</dbReference>
<keyword evidence="4" id="KW-0547">Nucleotide-binding</keyword>
<dbReference type="InterPro" id="IPR049783">
    <property type="entry name" value="ABC_perm_TupB-like"/>
</dbReference>
<proteinExistence type="predicted"/>
<feature type="domain" description="ABC transmembrane type-1" evidence="10">
    <location>
        <begin position="26"/>
        <end position="226"/>
    </location>
</feature>
<keyword evidence="6 8" id="KW-1133">Transmembrane helix</keyword>
<comment type="subcellular location">
    <subcellularLocation>
        <location evidence="1">Membrane</location>
        <topology evidence="1">Multi-pass membrane protein</topology>
    </subcellularLocation>
</comment>
<evidence type="ECO:0000256" key="5">
    <source>
        <dbReference type="ARBA" id="ARBA00022840"/>
    </source>
</evidence>
<evidence type="ECO:0000313" key="11">
    <source>
        <dbReference type="EMBL" id="CAE7865014.1"/>
    </source>
</evidence>
<dbReference type="GO" id="GO:0016887">
    <property type="term" value="F:ATP hydrolysis activity"/>
    <property type="evidence" value="ECO:0007669"/>
    <property type="project" value="InterPro"/>
</dbReference>
<dbReference type="InterPro" id="IPR003593">
    <property type="entry name" value="AAA+_ATPase"/>
</dbReference>
<evidence type="ECO:0000256" key="8">
    <source>
        <dbReference type="SAM" id="Phobius"/>
    </source>
</evidence>
<feature type="transmembrane region" description="Helical" evidence="8">
    <location>
        <begin position="97"/>
        <end position="123"/>
    </location>
</feature>
<dbReference type="Gene3D" id="3.40.50.300">
    <property type="entry name" value="P-loop containing nucleotide triphosphate hydrolases"/>
    <property type="match status" value="1"/>
</dbReference>
<feature type="domain" description="ABC transporter" evidence="9">
    <location>
        <begin position="195"/>
        <end position="423"/>
    </location>
</feature>
<evidence type="ECO:0000256" key="1">
    <source>
        <dbReference type="ARBA" id="ARBA00004141"/>
    </source>
</evidence>
<dbReference type="GO" id="GO:0055085">
    <property type="term" value="P:transmembrane transport"/>
    <property type="evidence" value="ECO:0007669"/>
    <property type="project" value="InterPro"/>
</dbReference>
<dbReference type="SMART" id="SM00382">
    <property type="entry name" value="AAA"/>
    <property type="match status" value="1"/>
</dbReference>
<dbReference type="AlphaFoldDB" id="A0A813ADY7"/>
<dbReference type="PROSITE" id="PS00211">
    <property type="entry name" value="ABC_TRANSPORTER_1"/>
    <property type="match status" value="1"/>
</dbReference>
<dbReference type="NCBIfam" id="NF038017">
    <property type="entry name" value="ABC_perm1"/>
    <property type="match status" value="1"/>
</dbReference>
<dbReference type="Proteomes" id="UP000601435">
    <property type="component" value="Unassembled WGS sequence"/>
</dbReference>
<dbReference type="InterPro" id="IPR050093">
    <property type="entry name" value="ABC_SmlMolc_Importer"/>
</dbReference>
<dbReference type="OrthoDB" id="6593433at2759"/>
<keyword evidence="7 8" id="KW-0472">Membrane</keyword>
<feature type="transmembrane region" description="Helical" evidence="8">
    <location>
        <begin position="144"/>
        <end position="165"/>
    </location>
</feature>
<dbReference type="Gene3D" id="1.10.3720.10">
    <property type="entry name" value="MetI-like"/>
    <property type="match status" value="1"/>
</dbReference>
<dbReference type="InterPro" id="IPR017871">
    <property type="entry name" value="ABC_transporter-like_CS"/>
</dbReference>
<comment type="caution">
    <text evidence="11">The sequence shown here is derived from an EMBL/GenBank/DDBJ whole genome shotgun (WGS) entry which is preliminary data.</text>
</comment>
<accession>A0A813ADY7</accession>
<evidence type="ECO:0000313" key="12">
    <source>
        <dbReference type="Proteomes" id="UP000601435"/>
    </source>
</evidence>
<sequence length="429" mass="45846">MDYLAAAFRAAFELLISFDADLWEIVALSLQVSLSAVLIAALIGLPLGAAVALFSFPGRGGLIVVLNALMGLPPVVVGLLVYLLLSRAGPLGVLGLLFTPSAMIIAQVILVLPIVAALTRQVIEDLWGEYREQLVSLGTSKGDLPLALGLGLVLLLLTLVINAAAEGVRRYAATAPPAARPRTAGGRFEDSILPGRFEQVVYEVGGKRLIDGLDLTLEAGPLSVILGPNGAGKSLTLRLAHGLIRPTGGRVLWQNRKLDGAGRGPRRQAMVFQKPVLLRRSVAANLDYALAVHKVNGAERRRRRAEALERTGLTAYARQAARTLSGGEQQRLAMARAWALRPQVLFLDEATASLDPAATAAIEEIVRAMHAEGCKIVMTTHDLGQARRLADEVIFLNRGRALEQAPAARFFAQPASQAARDYLAGKLVW</sequence>
<feature type="transmembrane region" description="Helical" evidence="8">
    <location>
        <begin position="61"/>
        <end position="85"/>
    </location>
</feature>
<evidence type="ECO:0000259" key="9">
    <source>
        <dbReference type="PROSITE" id="PS50893"/>
    </source>
</evidence>
<evidence type="ECO:0000259" key="10">
    <source>
        <dbReference type="PROSITE" id="PS50928"/>
    </source>
</evidence>
<dbReference type="InterPro" id="IPR003439">
    <property type="entry name" value="ABC_transporter-like_ATP-bd"/>
</dbReference>
<evidence type="ECO:0000256" key="3">
    <source>
        <dbReference type="ARBA" id="ARBA00022692"/>
    </source>
</evidence>
<protein>
    <submittedName>
        <fullName evidence="11">PstB1 protein</fullName>
    </submittedName>
</protein>
<evidence type="ECO:0000256" key="7">
    <source>
        <dbReference type="ARBA" id="ARBA00023136"/>
    </source>
</evidence>
<evidence type="ECO:0000256" key="6">
    <source>
        <dbReference type="ARBA" id="ARBA00022989"/>
    </source>
</evidence>
<dbReference type="SUPFAM" id="SSF161098">
    <property type="entry name" value="MetI-like"/>
    <property type="match status" value="1"/>
</dbReference>
<dbReference type="CDD" id="cd06261">
    <property type="entry name" value="TM_PBP2"/>
    <property type="match status" value="1"/>
</dbReference>
<evidence type="ECO:0000256" key="2">
    <source>
        <dbReference type="ARBA" id="ARBA00022448"/>
    </source>
</evidence>
<dbReference type="InterPro" id="IPR027417">
    <property type="entry name" value="P-loop_NTPase"/>
</dbReference>
<dbReference type="PANTHER" id="PTHR42781">
    <property type="entry name" value="SPERMIDINE/PUTRESCINE IMPORT ATP-BINDING PROTEIN POTA"/>
    <property type="match status" value="1"/>
</dbReference>
<name>A0A813ADY7_9DINO</name>
<dbReference type="InterPro" id="IPR035906">
    <property type="entry name" value="MetI-like_sf"/>
</dbReference>
<keyword evidence="3 8" id="KW-0812">Transmembrane</keyword>
<dbReference type="InterPro" id="IPR000515">
    <property type="entry name" value="MetI-like"/>
</dbReference>
<keyword evidence="5" id="KW-0067">ATP-binding</keyword>
<gene>
    <name evidence="11" type="primary">pstB1</name>
    <name evidence="11" type="ORF">SNEC2469_LOCUS27636</name>
</gene>
<feature type="transmembrane region" description="Helical" evidence="8">
    <location>
        <begin position="32"/>
        <end position="54"/>
    </location>
</feature>
<dbReference type="GO" id="GO:0005524">
    <property type="term" value="F:ATP binding"/>
    <property type="evidence" value="ECO:0007669"/>
    <property type="project" value="UniProtKB-KW"/>
</dbReference>
<dbReference type="GO" id="GO:0016020">
    <property type="term" value="C:membrane"/>
    <property type="evidence" value="ECO:0007669"/>
    <property type="project" value="UniProtKB-SubCell"/>
</dbReference>